<comment type="caution">
    <text evidence="3">The sequence shown here is derived from an EMBL/GenBank/DDBJ whole genome shotgun (WGS) entry which is preliminary data.</text>
</comment>
<keyword evidence="4" id="KW-1185">Reference proteome</keyword>
<dbReference type="InterPro" id="IPR001251">
    <property type="entry name" value="CRAL-TRIO_dom"/>
</dbReference>
<feature type="coiled-coil region" evidence="1">
    <location>
        <begin position="144"/>
        <end position="171"/>
    </location>
</feature>
<keyword evidence="1" id="KW-0175">Coiled coil</keyword>
<dbReference type="Pfam" id="PF25883">
    <property type="entry name" value="F28H7_8_C"/>
    <property type="match status" value="1"/>
</dbReference>
<sequence>MMLTRFFRRIQLNSADFVPANKNYMPLNADERAAIERVRAAADGVGHPYCDHDYNIHRWITAYGGDEEEAARVLKRHLNIREIMSITELPNSNSGEIDEEAEKYAPLTILGRNRMDDNKVLLFEHSGRIDLNGVVDNIRITRFLRMKFRTMERLQQRVEQEERRLDKQSGGVLIMDLEGLSFSTNLLSVLAGPYRILWGTLFEQYPQLIQQIIIVNAPKFVNLLYQTCIPFIPQDYKSKIIICSGIPKETLLKHIDECCLPVELGGGGSCEMTSSGEFEIYSPIQPPLAPYPKAAPLQIPLEQLTIPAGAFTTQQYKWNAGSRLEFYMQHDQEFTLFFFHANDDTKDTTTWREIYAGCERPALPQIDTWQWTVPHDGYYYIRYGNEKAWLFSVTVRHLIYQLKESEKTIVMPISTFVH</sequence>
<name>A0ABR1C502_NECAM</name>
<proteinExistence type="predicted"/>
<feature type="domain" description="CRAL-TRIO" evidence="2">
    <location>
        <begin position="97"/>
        <end position="272"/>
    </location>
</feature>
<evidence type="ECO:0000259" key="2">
    <source>
        <dbReference type="PROSITE" id="PS50191"/>
    </source>
</evidence>
<dbReference type="EMBL" id="JAVFWL010000002">
    <property type="protein sequence ID" value="KAK6733255.1"/>
    <property type="molecule type" value="Genomic_DNA"/>
</dbReference>
<dbReference type="SMART" id="SM00516">
    <property type="entry name" value="SEC14"/>
    <property type="match status" value="1"/>
</dbReference>
<dbReference type="InterPro" id="IPR036865">
    <property type="entry name" value="CRAL-TRIO_dom_sf"/>
</dbReference>
<reference evidence="3 4" key="1">
    <citation type="submission" date="2023-08" db="EMBL/GenBank/DDBJ databases">
        <title>A Necator americanus chromosomal reference genome.</title>
        <authorList>
            <person name="Ilik V."/>
            <person name="Petrzelkova K.J."/>
            <person name="Pardy F."/>
            <person name="Fuh T."/>
            <person name="Niatou-Singa F.S."/>
            <person name="Gouil Q."/>
            <person name="Baker L."/>
            <person name="Ritchie M.E."/>
            <person name="Jex A.R."/>
            <person name="Gazzola D."/>
            <person name="Li H."/>
            <person name="Toshio Fujiwara R."/>
            <person name="Zhan B."/>
            <person name="Aroian R.V."/>
            <person name="Pafco B."/>
            <person name="Schwarz E.M."/>
        </authorList>
    </citation>
    <scope>NUCLEOTIDE SEQUENCE [LARGE SCALE GENOMIC DNA]</scope>
    <source>
        <strain evidence="3 4">Aroian</strain>
        <tissue evidence="3">Whole animal</tissue>
    </source>
</reference>
<dbReference type="InterPro" id="IPR058960">
    <property type="entry name" value="Ctg-1-like_C"/>
</dbReference>
<dbReference type="InterPro" id="IPR053302">
    <property type="entry name" value="CRAL-TRIO_domain"/>
</dbReference>
<dbReference type="CDD" id="cd00170">
    <property type="entry name" value="SEC14"/>
    <property type="match status" value="1"/>
</dbReference>
<dbReference type="SUPFAM" id="SSF52087">
    <property type="entry name" value="CRAL/TRIO domain"/>
    <property type="match status" value="1"/>
</dbReference>
<evidence type="ECO:0000313" key="4">
    <source>
        <dbReference type="Proteomes" id="UP001303046"/>
    </source>
</evidence>
<organism evidence="3 4">
    <name type="scientific">Necator americanus</name>
    <name type="common">Human hookworm</name>
    <dbReference type="NCBI Taxonomy" id="51031"/>
    <lineage>
        <taxon>Eukaryota</taxon>
        <taxon>Metazoa</taxon>
        <taxon>Ecdysozoa</taxon>
        <taxon>Nematoda</taxon>
        <taxon>Chromadorea</taxon>
        <taxon>Rhabditida</taxon>
        <taxon>Rhabditina</taxon>
        <taxon>Rhabditomorpha</taxon>
        <taxon>Strongyloidea</taxon>
        <taxon>Ancylostomatidae</taxon>
        <taxon>Bunostominae</taxon>
        <taxon>Necator</taxon>
    </lineage>
</organism>
<dbReference type="PANTHER" id="PTHR47159">
    <property type="entry name" value="PROTEIN CBG07705-RELATED"/>
    <property type="match status" value="1"/>
</dbReference>
<dbReference type="Proteomes" id="UP001303046">
    <property type="component" value="Unassembled WGS sequence"/>
</dbReference>
<evidence type="ECO:0000256" key="1">
    <source>
        <dbReference type="SAM" id="Coils"/>
    </source>
</evidence>
<dbReference type="PROSITE" id="PS50191">
    <property type="entry name" value="CRAL_TRIO"/>
    <property type="match status" value="1"/>
</dbReference>
<accession>A0ABR1C502</accession>
<evidence type="ECO:0000313" key="3">
    <source>
        <dbReference type="EMBL" id="KAK6733255.1"/>
    </source>
</evidence>
<dbReference type="PANTHER" id="PTHR47159:SF2">
    <property type="entry name" value="CRAL-TRIO DOMAIN-CONTAINING PROTEIN"/>
    <property type="match status" value="1"/>
</dbReference>
<dbReference type="Gene3D" id="2.60.120.680">
    <property type="entry name" value="GOLD domain"/>
    <property type="match status" value="1"/>
</dbReference>
<dbReference type="Pfam" id="PF00650">
    <property type="entry name" value="CRAL_TRIO"/>
    <property type="match status" value="1"/>
</dbReference>
<dbReference type="Gene3D" id="3.40.525.10">
    <property type="entry name" value="CRAL-TRIO lipid binding domain"/>
    <property type="match status" value="1"/>
</dbReference>
<gene>
    <name evidence="3" type="primary">Necator_chrII.g4961</name>
    <name evidence="3" type="ORF">RB195_017169</name>
</gene>
<protein>
    <recommendedName>
        <fullName evidence="2">CRAL-TRIO domain-containing protein</fullName>
    </recommendedName>
</protein>